<feature type="transmembrane region" description="Helical" evidence="13">
    <location>
        <begin position="174"/>
        <end position="195"/>
    </location>
</feature>
<evidence type="ECO:0000256" key="6">
    <source>
        <dbReference type="ARBA" id="ARBA00022847"/>
    </source>
</evidence>
<dbReference type="GO" id="GO:0005886">
    <property type="term" value="C:plasma membrane"/>
    <property type="evidence" value="ECO:0007669"/>
    <property type="project" value="UniProtKB-SubCell"/>
</dbReference>
<comment type="similarity">
    <text evidence="12">Belongs to the amino acid/polyamine transporter 2 family. Amino acid/auxin permease (AAAP) (TC 2.A.18.2) subfamily.</text>
</comment>
<keyword evidence="8 13" id="KW-1133">Transmembrane helix</keyword>
<evidence type="ECO:0000313" key="16">
    <source>
        <dbReference type="Proteomes" id="UP000030645"/>
    </source>
</evidence>
<feature type="transmembrane region" description="Helical" evidence="13">
    <location>
        <begin position="346"/>
        <end position="366"/>
    </location>
</feature>
<comment type="subcellular location">
    <subcellularLocation>
        <location evidence="1">Cell membrane</location>
        <topology evidence="1">Multi-pass membrane protein</topology>
    </subcellularLocation>
</comment>
<evidence type="ECO:0000313" key="15">
    <source>
        <dbReference type="EMBL" id="EXB94966.1"/>
    </source>
</evidence>
<comment type="similarity">
    <text evidence="2">Belongs to the amino acid/polyamine transporter 2 family. Amino acid/auxin permease (AAAP) (TC 2.A.18.1) subfamily.</text>
</comment>
<evidence type="ECO:0000259" key="14">
    <source>
        <dbReference type="Pfam" id="PF01490"/>
    </source>
</evidence>
<evidence type="ECO:0000256" key="5">
    <source>
        <dbReference type="ARBA" id="ARBA00022692"/>
    </source>
</evidence>
<keyword evidence="10" id="KW-0927">Auxin signaling pathway</keyword>
<reference evidence="16" key="1">
    <citation type="submission" date="2013-01" db="EMBL/GenBank/DDBJ databases">
        <title>Draft Genome Sequence of a Mulberry Tree, Morus notabilis C.K. Schneid.</title>
        <authorList>
            <person name="He N."/>
            <person name="Zhao S."/>
        </authorList>
    </citation>
    <scope>NUCLEOTIDE SEQUENCE</scope>
</reference>
<dbReference type="Proteomes" id="UP000030645">
    <property type="component" value="Unassembled WGS sequence"/>
</dbReference>
<dbReference type="Pfam" id="PF01490">
    <property type="entry name" value="Aa_trans"/>
    <property type="match status" value="1"/>
</dbReference>
<protein>
    <recommendedName>
        <fullName evidence="14">Amino acid transporter transmembrane domain-containing protein</fullName>
    </recommendedName>
</protein>
<dbReference type="InterPro" id="IPR013057">
    <property type="entry name" value="AA_transpt_TM"/>
</dbReference>
<dbReference type="STRING" id="981085.W9RKK0"/>
<sequence>MTDTNEANSQSEKDKKIENWLPITSSRNAKWWFSAFHNVTAMVGAGVLSLPYAMSELGWGPGVVILILSWIITLYTLWQMVEMHEMVPGKRFDRYHELGQHAFGEKLGLWIVVPQQLVVEVGVNIVYMVTGGKSMKKAHETIFPNIPHMKTSYWIVFFACIHFVLAHLPNFHSIRGVSFLAAIMSLSYSTIAWVASLDKGVQDDVDYSYRSSTQAGTALNFFAGLGEVAFAYAGHNVVLEIQATIPSTPEKPSKGPMWKGVMVAYIVVALCYFPVALIGYYIFGNKVDDNILITLEQPAWLIAAANIFVVVHVIGSYQIYAMPVFDMIETVLVKKLDFKPCFRLRFITRTLYVALTMIIAISIPFFGGLLGFFGGFAFAPTTYFLPCIMWLAIYKPKRFSLSWFANWICIILGLMLMVLAPIGALRTIILNAKSYKFFS</sequence>
<feature type="transmembrane region" description="Helical" evidence="13">
    <location>
        <begin position="57"/>
        <end position="78"/>
    </location>
</feature>
<comment type="function">
    <text evidence="11">Carrier protein involved in proton-driven auxin influx. Mediates the formation of auxin gradient from developing leaves (site of auxin biosynthesis) to tips by contributing to the loading of auxin in vascular tissues and facilitating acropetal (base to tip) auxin transport within inner tissues of the root apex, and basipetal (tip to base) auxin transport within outer tissues of the root apex. May be involved in lateral roots and nodules formation.</text>
</comment>
<dbReference type="PANTHER" id="PTHR48017">
    <property type="entry name" value="OS05G0424000 PROTEIN-RELATED"/>
    <property type="match status" value="1"/>
</dbReference>
<organism evidence="15 16">
    <name type="scientific">Morus notabilis</name>
    <dbReference type="NCBI Taxonomy" id="981085"/>
    <lineage>
        <taxon>Eukaryota</taxon>
        <taxon>Viridiplantae</taxon>
        <taxon>Streptophyta</taxon>
        <taxon>Embryophyta</taxon>
        <taxon>Tracheophyta</taxon>
        <taxon>Spermatophyta</taxon>
        <taxon>Magnoliopsida</taxon>
        <taxon>eudicotyledons</taxon>
        <taxon>Gunneridae</taxon>
        <taxon>Pentapetalae</taxon>
        <taxon>rosids</taxon>
        <taxon>fabids</taxon>
        <taxon>Rosales</taxon>
        <taxon>Moraceae</taxon>
        <taxon>Moreae</taxon>
        <taxon>Morus</taxon>
    </lineage>
</organism>
<evidence type="ECO:0000256" key="4">
    <source>
        <dbReference type="ARBA" id="ARBA00022475"/>
    </source>
</evidence>
<dbReference type="EMBL" id="KE345184">
    <property type="protein sequence ID" value="EXB94966.1"/>
    <property type="molecule type" value="Genomic_DNA"/>
</dbReference>
<name>W9RKK0_9ROSA</name>
<dbReference type="OrthoDB" id="40134at2759"/>
<feature type="transmembrane region" description="Helical" evidence="13">
    <location>
        <begin position="404"/>
        <end position="429"/>
    </location>
</feature>
<keyword evidence="3" id="KW-0813">Transport</keyword>
<keyword evidence="9 13" id="KW-0472">Membrane</keyword>
<evidence type="ECO:0000256" key="1">
    <source>
        <dbReference type="ARBA" id="ARBA00004651"/>
    </source>
</evidence>
<evidence type="ECO:0000256" key="3">
    <source>
        <dbReference type="ARBA" id="ARBA00022448"/>
    </source>
</evidence>
<keyword evidence="4" id="KW-1003">Cell membrane</keyword>
<accession>W9RKK0</accession>
<evidence type="ECO:0000256" key="2">
    <source>
        <dbReference type="ARBA" id="ARBA00005590"/>
    </source>
</evidence>
<dbReference type="GO" id="GO:0015171">
    <property type="term" value="F:amino acid transmembrane transporter activity"/>
    <property type="evidence" value="ECO:0007669"/>
    <property type="project" value="UniProtKB-ARBA"/>
</dbReference>
<keyword evidence="6" id="KW-0769">Symport</keyword>
<dbReference type="eggNOG" id="KOG1303">
    <property type="taxonomic scope" value="Eukaryota"/>
</dbReference>
<dbReference type="AlphaFoldDB" id="W9RKK0"/>
<dbReference type="GO" id="GO:0015293">
    <property type="term" value="F:symporter activity"/>
    <property type="evidence" value="ECO:0007669"/>
    <property type="project" value="UniProtKB-KW"/>
</dbReference>
<dbReference type="Gene3D" id="1.20.1740.10">
    <property type="entry name" value="Amino acid/polyamine transporter I"/>
    <property type="match status" value="1"/>
</dbReference>
<evidence type="ECO:0000256" key="9">
    <source>
        <dbReference type="ARBA" id="ARBA00023136"/>
    </source>
</evidence>
<dbReference type="GO" id="GO:0009734">
    <property type="term" value="P:auxin-activated signaling pathway"/>
    <property type="evidence" value="ECO:0007669"/>
    <property type="project" value="UniProtKB-KW"/>
</dbReference>
<feature type="transmembrane region" description="Helical" evidence="13">
    <location>
        <begin position="303"/>
        <end position="325"/>
    </location>
</feature>
<feature type="transmembrane region" description="Helical" evidence="13">
    <location>
        <begin position="31"/>
        <end position="50"/>
    </location>
</feature>
<keyword evidence="5 13" id="KW-0812">Transmembrane</keyword>
<proteinExistence type="inferred from homology"/>
<keyword evidence="16" id="KW-1185">Reference proteome</keyword>
<dbReference type="FunFam" id="1.20.1740.10:FF:000033">
    <property type="entry name" value="Lysine histidine transporter 1"/>
    <property type="match status" value="1"/>
</dbReference>
<dbReference type="KEGG" id="mnt:21390152"/>
<evidence type="ECO:0000256" key="8">
    <source>
        <dbReference type="ARBA" id="ARBA00022989"/>
    </source>
</evidence>
<evidence type="ECO:0000256" key="13">
    <source>
        <dbReference type="SAM" id="Phobius"/>
    </source>
</evidence>
<evidence type="ECO:0000256" key="12">
    <source>
        <dbReference type="ARBA" id="ARBA00061463"/>
    </source>
</evidence>
<feature type="transmembrane region" description="Helical" evidence="13">
    <location>
        <begin position="372"/>
        <end position="392"/>
    </location>
</feature>
<feature type="transmembrane region" description="Helical" evidence="13">
    <location>
        <begin position="107"/>
        <end position="130"/>
    </location>
</feature>
<keyword evidence="7" id="KW-0029">Amino-acid transport</keyword>
<gene>
    <name evidence="15" type="ORF">L484_006730</name>
</gene>
<evidence type="ECO:0000256" key="10">
    <source>
        <dbReference type="ARBA" id="ARBA00023294"/>
    </source>
</evidence>
<evidence type="ECO:0000256" key="7">
    <source>
        <dbReference type="ARBA" id="ARBA00022970"/>
    </source>
</evidence>
<feature type="transmembrane region" description="Helical" evidence="13">
    <location>
        <begin position="261"/>
        <end position="283"/>
    </location>
</feature>
<feature type="transmembrane region" description="Helical" evidence="13">
    <location>
        <begin position="151"/>
        <end position="168"/>
    </location>
</feature>
<feature type="domain" description="Amino acid transporter transmembrane" evidence="14">
    <location>
        <begin position="28"/>
        <end position="424"/>
    </location>
</feature>
<evidence type="ECO:0000256" key="11">
    <source>
        <dbReference type="ARBA" id="ARBA00045588"/>
    </source>
</evidence>